<evidence type="ECO:0000256" key="1">
    <source>
        <dbReference type="SAM" id="MobiDB-lite"/>
    </source>
</evidence>
<feature type="compositionally biased region" description="Pro residues" evidence="1">
    <location>
        <begin position="54"/>
        <end position="64"/>
    </location>
</feature>
<accession>A0A229RHQ7</accession>
<sequence length="64" mass="6704">MRQVLPMDRGTGTELAAWSGRHTAPDGVPSANAPARDDTLGVLPTGAFADPAFGRPPAPRRQSH</sequence>
<reference evidence="2 3" key="1">
    <citation type="submission" date="2017-07" db="EMBL/GenBank/DDBJ databases">
        <title>Amycolatopsis alba DSM 44262 Genome sequencing and assembly.</title>
        <authorList>
            <person name="Kaur N."/>
            <person name="Mayilraj S."/>
        </authorList>
    </citation>
    <scope>NUCLEOTIDE SEQUENCE [LARGE SCALE GENOMIC DNA]</scope>
    <source>
        <strain evidence="2 3">DSM 44262</strain>
    </source>
</reference>
<dbReference type="AlphaFoldDB" id="A0A229RHQ7"/>
<comment type="caution">
    <text evidence="2">The sequence shown here is derived from an EMBL/GenBank/DDBJ whole genome shotgun (WGS) entry which is preliminary data.</text>
</comment>
<feature type="region of interest" description="Disordered" evidence="1">
    <location>
        <begin position="1"/>
        <end position="64"/>
    </location>
</feature>
<keyword evidence="3" id="KW-1185">Reference proteome</keyword>
<gene>
    <name evidence="2" type="ORF">CFP75_29220</name>
</gene>
<evidence type="ECO:0000313" key="2">
    <source>
        <dbReference type="EMBL" id="OXM46115.1"/>
    </source>
</evidence>
<dbReference type="Proteomes" id="UP000215563">
    <property type="component" value="Unassembled WGS sequence"/>
</dbReference>
<name>A0A229RHQ7_AMYAL</name>
<proteinExistence type="predicted"/>
<evidence type="ECO:0000313" key="3">
    <source>
        <dbReference type="Proteomes" id="UP000215563"/>
    </source>
</evidence>
<protein>
    <submittedName>
        <fullName evidence="2">Uncharacterized protein</fullName>
    </submittedName>
</protein>
<organism evidence="2 3">
    <name type="scientific">Amycolatopsis alba DSM 44262</name>
    <dbReference type="NCBI Taxonomy" id="1125972"/>
    <lineage>
        <taxon>Bacteria</taxon>
        <taxon>Bacillati</taxon>
        <taxon>Actinomycetota</taxon>
        <taxon>Actinomycetes</taxon>
        <taxon>Pseudonocardiales</taxon>
        <taxon>Pseudonocardiaceae</taxon>
        <taxon>Amycolatopsis</taxon>
    </lineage>
</organism>
<dbReference type="EMBL" id="NMQU01000094">
    <property type="protein sequence ID" value="OXM46115.1"/>
    <property type="molecule type" value="Genomic_DNA"/>
</dbReference>